<dbReference type="EMBL" id="ASHR01000031">
    <property type="protein sequence ID" value="ERG63555.1"/>
    <property type="molecule type" value="Genomic_DNA"/>
</dbReference>
<organism evidence="1 2">
    <name type="scientific">Agrococcus pavilionensis RW1</name>
    <dbReference type="NCBI Taxonomy" id="1330458"/>
    <lineage>
        <taxon>Bacteria</taxon>
        <taxon>Bacillati</taxon>
        <taxon>Actinomycetota</taxon>
        <taxon>Actinomycetes</taxon>
        <taxon>Micrococcales</taxon>
        <taxon>Microbacteriaceae</taxon>
        <taxon>Agrococcus</taxon>
    </lineage>
</organism>
<reference evidence="1 2" key="1">
    <citation type="journal article" date="2013" name="Genome Announc.">
        <title>First draft genome sequence from a member of the genus agrococcus, isolated from modern microbialites.</title>
        <authorList>
            <person name="White R.A.III."/>
            <person name="Grassa C.J."/>
            <person name="Suttle C.A."/>
        </authorList>
    </citation>
    <scope>NUCLEOTIDE SEQUENCE [LARGE SCALE GENOMIC DNA]</scope>
    <source>
        <strain evidence="1 2">RW1</strain>
    </source>
</reference>
<evidence type="ECO:0000313" key="1">
    <source>
        <dbReference type="EMBL" id="ERG63555.1"/>
    </source>
</evidence>
<evidence type="ECO:0000313" key="2">
    <source>
        <dbReference type="Proteomes" id="UP000016462"/>
    </source>
</evidence>
<dbReference type="Proteomes" id="UP000016462">
    <property type="component" value="Unassembled WGS sequence"/>
</dbReference>
<accession>U1MSB5</accession>
<sequence length="59" mass="6300">MQGVALRAVTPLDEYALEPGAQSPPPAVAAYRWDSSEHVRLDAYRWDGAHVPVTPVAGG</sequence>
<dbReference type="RefSeq" id="WP_021065085.1">
    <property type="nucleotide sequence ID" value="NZ_ASHR01000031.1"/>
</dbReference>
<keyword evidence="2" id="KW-1185">Reference proteome</keyword>
<name>U1MSB5_9MICO</name>
<comment type="caution">
    <text evidence="1">The sequence shown here is derived from an EMBL/GenBank/DDBJ whole genome shotgun (WGS) entry which is preliminary data.</text>
</comment>
<protein>
    <submittedName>
        <fullName evidence="1">Uncharacterized protein</fullName>
    </submittedName>
</protein>
<dbReference type="AlphaFoldDB" id="U1MSB5"/>
<gene>
    <name evidence="1" type="ORF">L332_03695</name>
</gene>
<proteinExistence type="predicted"/>